<feature type="domain" description="M23ase beta-sheet core" evidence="2">
    <location>
        <begin position="150"/>
        <end position="238"/>
    </location>
</feature>
<protein>
    <recommendedName>
        <fullName evidence="2">M23ase beta-sheet core domain-containing protein</fullName>
    </recommendedName>
</protein>
<feature type="chain" id="PRO_5045157792" description="M23ase beta-sheet core domain-containing protein" evidence="1">
    <location>
        <begin position="27"/>
        <end position="518"/>
    </location>
</feature>
<name>A0ABQ1HDV9_9GAMM</name>
<dbReference type="RefSeq" id="WP_188661723.1">
    <property type="nucleotide sequence ID" value="NZ_BMKC01000001.1"/>
</dbReference>
<dbReference type="Proteomes" id="UP000623419">
    <property type="component" value="Unassembled WGS sequence"/>
</dbReference>
<evidence type="ECO:0000313" key="4">
    <source>
        <dbReference type="Proteomes" id="UP000623419"/>
    </source>
</evidence>
<keyword evidence="4" id="KW-1185">Reference proteome</keyword>
<dbReference type="InterPro" id="IPR011055">
    <property type="entry name" value="Dup_hybrid_motif"/>
</dbReference>
<dbReference type="PANTHER" id="PTHR21666:SF270">
    <property type="entry name" value="MUREIN HYDROLASE ACTIVATOR ENVC"/>
    <property type="match status" value="1"/>
</dbReference>
<evidence type="ECO:0000259" key="2">
    <source>
        <dbReference type="Pfam" id="PF01551"/>
    </source>
</evidence>
<gene>
    <name evidence="3" type="ORF">GCM10011521_08930</name>
</gene>
<evidence type="ECO:0000256" key="1">
    <source>
        <dbReference type="SAM" id="SignalP"/>
    </source>
</evidence>
<dbReference type="PANTHER" id="PTHR21666">
    <property type="entry name" value="PEPTIDASE-RELATED"/>
    <property type="match status" value="1"/>
</dbReference>
<feature type="signal peptide" evidence="1">
    <location>
        <begin position="1"/>
        <end position="26"/>
    </location>
</feature>
<sequence length="518" mass="57160">MNAAFLKSGRQALTLLLLAVALPVAAIAPQGRQLLADDTAADHVSPELDRQIVEAVDRNLEMLRREGRLPPKVQTKVSGLLWPMGPGTGEAGEWHATSGFVDLNPAFPGQLRDYTCGTRTYDTAAGYNHRGIDYVPWPFPWFLMDTAPVDIRAAAPGVLVEKRDGANDRACNWDGPDNANYVIIRHADATIARYLHMKRGSVTARPIGSQIAAGEVIGKVGSSGISKLPHLHFELRASNLINAAVIEPHQGACNASNSTWASQRPYREPRLTRLSTHSGEPHYPSCPDTTEIPRFSDRFQPGQTVTFLASYRDVRRGQASQFRVVDANGAEFTRWSFDTANDPEVTTDYVAGAYWTWTHVLPASAPAGLWTFEADFEGETRRHAFRVGNTTAIADMRGLVGAWYEPATSGQGFELHWINDDMALLFFYGHHDDGRNFFVLGQRSGRFDFGQEVVFDLYQTLGGRFNGLDPDQIERPAWGQARITFVNCDTAVAELDGLDGTQVLNLERLGRTDGLDCQ</sequence>
<evidence type="ECO:0000313" key="3">
    <source>
        <dbReference type="EMBL" id="GGA73003.1"/>
    </source>
</evidence>
<dbReference type="EMBL" id="BMKC01000001">
    <property type="protein sequence ID" value="GGA73003.1"/>
    <property type="molecule type" value="Genomic_DNA"/>
</dbReference>
<dbReference type="SUPFAM" id="SSF51261">
    <property type="entry name" value="Duplicated hybrid motif"/>
    <property type="match status" value="1"/>
</dbReference>
<proteinExistence type="predicted"/>
<dbReference type="CDD" id="cd12797">
    <property type="entry name" value="M23_peptidase"/>
    <property type="match status" value="1"/>
</dbReference>
<reference evidence="4" key="1">
    <citation type="journal article" date="2019" name="Int. J. Syst. Evol. Microbiol.">
        <title>The Global Catalogue of Microorganisms (GCM) 10K type strain sequencing project: providing services to taxonomists for standard genome sequencing and annotation.</title>
        <authorList>
            <consortium name="The Broad Institute Genomics Platform"/>
            <consortium name="The Broad Institute Genome Sequencing Center for Infectious Disease"/>
            <person name="Wu L."/>
            <person name="Ma J."/>
        </authorList>
    </citation>
    <scope>NUCLEOTIDE SEQUENCE [LARGE SCALE GENOMIC DNA]</scope>
    <source>
        <strain evidence="4">CGMCC 1.15905</strain>
    </source>
</reference>
<keyword evidence="1" id="KW-0732">Signal</keyword>
<dbReference type="Pfam" id="PF01551">
    <property type="entry name" value="Peptidase_M23"/>
    <property type="match status" value="1"/>
</dbReference>
<dbReference type="InterPro" id="IPR050570">
    <property type="entry name" value="Cell_wall_metabolism_enzyme"/>
</dbReference>
<dbReference type="Gene3D" id="2.70.70.10">
    <property type="entry name" value="Glucose Permease (Domain IIA)"/>
    <property type="match status" value="1"/>
</dbReference>
<dbReference type="InterPro" id="IPR016047">
    <property type="entry name" value="M23ase_b-sheet_dom"/>
</dbReference>
<accession>A0ABQ1HDV9</accession>
<comment type="caution">
    <text evidence="3">The sequence shown here is derived from an EMBL/GenBank/DDBJ whole genome shotgun (WGS) entry which is preliminary data.</text>
</comment>
<organism evidence="3 4">
    <name type="scientific">Arenimonas soli</name>
    <dbReference type="NCBI Taxonomy" id="2269504"/>
    <lineage>
        <taxon>Bacteria</taxon>
        <taxon>Pseudomonadati</taxon>
        <taxon>Pseudomonadota</taxon>
        <taxon>Gammaproteobacteria</taxon>
        <taxon>Lysobacterales</taxon>
        <taxon>Lysobacteraceae</taxon>
        <taxon>Arenimonas</taxon>
    </lineage>
</organism>